<evidence type="ECO:0000256" key="4">
    <source>
        <dbReference type="PROSITE-ProRule" id="PRU00473"/>
    </source>
</evidence>
<dbReference type="Proteomes" id="UP000664144">
    <property type="component" value="Unassembled WGS sequence"/>
</dbReference>
<dbReference type="Gene3D" id="3.40.190.10">
    <property type="entry name" value="Periplasmic binding protein-like II"/>
    <property type="match status" value="1"/>
</dbReference>
<evidence type="ECO:0000256" key="3">
    <source>
        <dbReference type="ARBA" id="ARBA00023237"/>
    </source>
</evidence>
<name>A0A939JBY5_9BACT</name>
<dbReference type="CDD" id="cd07185">
    <property type="entry name" value="OmpA_C-like"/>
    <property type="match status" value="1"/>
</dbReference>
<dbReference type="AlphaFoldDB" id="A0A939JBY5"/>
<feature type="domain" description="OmpA-like" evidence="5">
    <location>
        <begin position="475"/>
        <end position="593"/>
    </location>
</feature>
<dbReference type="RefSeq" id="WP_206983487.1">
    <property type="nucleotide sequence ID" value="NZ_JAFLQZ010000004.1"/>
</dbReference>
<evidence type="ECO:0000313" key="6">
    <source>
        <dbReference type="EMBL" id="MBO0357790.1"/>
    </source>
</evidence>
<proteinExistence type="predicted"/>
<comment type="subcellular location">
    <subcellularLocation>
        <location evidence="1">Cell outer membrane</location>
    </subcellularLocation>
</comment>
<dbReference type="InterPro" id="IPR006664">
    <property type="entry name" value="OMP_bac"/>
</dbReference>
<accession>A0A939JBY5</accession>
<dbReference type="PRINTS" id="PR01021">
    <property type="entry name" value="OMPADOMAIN"/>
</dbReference>
<dbReference type="PANTHER" id="PTHR30329:SF21">
    <property type="entry name" value="LIPOPROTEIN YIAD-RELATED"/>
    <property type="match status" value="1"/>
</dbReference>
<dbReference type="EMBL" id="JAFLQZ010000004">
    <property type="protein sequence ID" value="MBO0357790.1"/>
    <property type="molecule type" value="Genomic_DNA"/>
</dbReference>
<keyword evidence="7" id="KW-1185">Reference proteome</keyword>
<dbReference type="InterPro" id="IPR036737">
    <property type="entry name" value="OmpA-like_sf"/>
</dbReference>
<dbReference type="Gene3D" id="3.30.1330.60">
    <property type="entry name" value="OmpA-like domain"/>
    <property type="match status" value="1"/>
</dbReference>
<reference evidence="6" key="1">
    <citation type="submission" date="2021-03" db="EMBL/GenBank/DDBJ databases">
        <authorList>
            <person name="Kim M.K."/>
        </authorList>
    </citation>
    <scope>NUCLEOTIDE SEQUENCE</scope>
    <source>
        <strain evidence="6">BT186</strain>
    </source>
</reference>
<keyword evidence="3" id="KW-0998">Cell outer membrane</keyword>
<organism evidence="6 7">
    <name type="scientific">Hymenobacter telluris</name>
    <dbReference type="NCBI Taxonomy" id="2816474"/>
    <lineage>
        <taxon>Bacteria</taxon>
        <taxon>Pseudomonadati</taxon>
        <taxon>Bacteroidota</taxon>
        <taxon>Cytophagia</taxon>
        <taxon>Cytophagales</taxon>
        <taxon>Hymenobacteraceae</taxon>
        <taxon>Hymenobacter</taxon>
    </lineage>
</organism>
<evidence type="ECO:0000256" key="1">
    <source>
        <dbReference type="ARBA" id="ARBA00004442"/>
    </source>
</evidence>
<dbReference type="PROSITE" id="PS51123">
    <property type="entry name" value="OMPA_2"/>
    <property type="match status" value="1"/>
</dbReference>
<dbReference type="GO" id="GO:0009279">
    <property type="term" value="C:cell outer membrane"/>
    <property type="evidence" value="ECO:0007669"/>
    <property type="project" value="UniProtKB-SubCell"/>
</dbReference>
<evidence type="ECO:0000256" key="2">
    <source>
        <dbReference type="ARBA" id="ARBA00023136"/>
    </source>
</evidence>
<comment type="caution">
    <text evidence="6">The sequence shown here is derived from an EMBL/GenBank/DDBJ whole genome shotgun (WGS) entry which is preliminary data.</text>
</comment>
<dbReference type="Pfam" id="PF00691">
    <property type="entry name" value="OmpA"/>
    <property type="match status" value="1"/>
</dbReference>
<gene>
    <name evidence="6" type="ORF">J0X19_07520</name>
</gene>
<protein>
    <submittedName>
        <fullName evidence="6">OmpA family protein</fullName>
    </submittedName>
</protein>
<evidence type="ECO:0000259" key="5">
    <source>
        <dbReference type="PROSITE" id="PS51123"/>
    </source>
</evidence>
<dbReference type="InterPro" id="IPR050330">
    <property type="entry name" value="Bact_OuterMem_StrucFunc"/>
</dbReference>
<sequence>MTTRGKIVIGLLIVVALYFGINKVVSSGAVFKKAETQSVLLNSIELPTTAGSGNRATTVVPLADLPGTTPAEKGTPITWEVMAWNSQMAGMLANGGPRTTQGSAMAANGLDLQIVRQDDVAKMQADLVKNAADLDANPSTPGLLVSIMGDGLPGFSAVQEQLKKVGTQLQIIPYSVGKSFGEDKLMGPKEWLDNPKLAVGKTIACYLRDGDQNIALKWCADNGLKVNPDETTYDPEAVNFMSASDFLVAAEKYIVGKPEQRTKVVNGKNTGVKIDVVADAVATWTPGDVNIAKQKGGLVSIVSTKDYSNQMPNIMVTTKRWYDAHQKEVAGLMTAFAVAGDQVKSHPEALKRAADISADVYADKDKNGAYWLKYYKGVSEADRTGEVVELGGSKAFNFADNLALFGLEEGGTNIYASVYKTFGDVQSKLYPKELPNYVPLDQMLDLSLLKNMQAQYKGKAVAPADQQKFAADDEIRRNVSKRAWNIEFNTGQSSFTPAAEQQLNQLFDDLVVAGNLKVAVHGHTDNVGDPQRNQQLSEDRAMAVREWLQQKSTSAFPEGRVQVYAHGATEPVVSNATPTGKAKNRRVEVVLGN</sequence>
<evidence type="ECO:0000313" key="7">
    <source>
        <dbReference type="Proteomes" id="UP000664144"/>
    </source>
</evidence>
<dbReference type="SUPFAM" id="SSF103088">
    <property type="entry name" value="OmpA-like"/>
    <property type="match status" value="1"/>
</dbReference>
<dbReference type="PANTHER" id="PTHR30329">
    <property type="entry name" value="STATOR ELEMENT OF FLAGELLAR MOTOR COMPLEX"/>
    <property type="match status" value="1"/>
</dbReference>
<keyword evidence="2 4" id="KW-0472">Membrane</keyword>
<dbReference type="InterPro" id="IPR006665">
    <property type="entry name" value="OmpA-like"/>
</dbReference>